<dbReference type="InterPro" id="IPR020084">
    <property type="entry name" value="NUDIX_hydrolase_CS"/>
</dbReference>
<dbReference type="InterPro" id="IPR015797">
    <property type="entry name" value="NUDIX_hydrolase-like_dom_sf"/>
</dbReference>
<dbReference type="PROSITE" id="PS00893">
    <property type="entry name" value="NUDIX_BOX"/>
    <property type="match status" value="1"/>
</dbReference>
<accession>A0ABT9YWW9</accession>
<keyword evidence="5" id="KW-1185">Reference proteome</keyword>
<dbReference type="SUPFAM" id="SSF55811">
    <property type="entry name" value="Nudix"/>
    <property type="match status" value="1"/>
</dbReference>
<comment type="similarity">
    <text evidence="1">Belongs to the Nudix hydrolase family.</text>
</comment>
<dbReference type="PANTHER" id="PTHR43736:SF1">
    <property type="entry name" value="DIHYDRONEOPTERIN TRIPHOSPHATE DIPHOSPHATASE"/>
    <property type="match status" value="1"/>
</dbReference>
<dbReference type="InterPro" id="IPR014078">
    <property type="entry name" value="Nudix_YtkD"/>
</dbReference>
<protein>
    <submittedName>
        <fullName evidence="4">8-oxo-dGTP diphosphatase</fullName>
        <ecNumber evidence="4">3.6.1.55</ecNumber>
    </submittedName>
</protein>
<proteinExistence type="inferred from homology"/>
<dbReference type="GO" id="GO:0035539">
    <property type="term" value="F:8-oxo-7,8-dihydrodeoxyguanosine triphosphate pyrophosphatase activity"/>
    <property type="evidence" value="ECO:0007669"/>
    <property type="project" value="UniProtKB-EC"/>
</dbReference>
<gene>
    <name evidence="4" type="ORF">J2S02_000828</name>
</gene>
<evidence type="ECO:0000256" key="2">
    <source>
        <dbReference type="ARBA" id="ARBA00022801"/>
    </source>
</evidence>
<dbReference type="Gene3D" id="3.90.79.10">
    <property type="entry name" value="Nucleoside Triphosphate Pyrophosphohydrolase"/>
    <property type="match status" value="1"/>
</dbReference>
<dbReference type="NCBIfam" id="TIGR02705">
    <property type="entry name" value="nudix_YtkD"/>
    <property type="match status" value="1"/>
</dbReference>
<evidence type="ECO:0000313" key="5">
    <source>
        <dbReference type="Proteomes" id="UP001232245"/>
    </source>
</evidence>
<name>A0ABT9YWW9_9BACI</name>
<dbReference type="Pfam" id="PF00293">
    <property type="entry name" value="NUDIX"/>
    <property type="match status" value="1"/>
</dbReference>
<dbReference type="EC" id="3.6.1.55" evidence="4"/>
<reference evidence="4 5" key="1">
    <citation type="submission" date="2023-07" db="EMBL/GenBank/DDBJ databases">
        <title>Genomic Encyclopedia of Type Strains, Phase IV (KMG-IV): sequencing the most valuable type-strain genomes for metagenomic binning, comparative biology and taxonomic classification.</title>
        <authorList>
            <person name="Goeker M."/>
        </authorList>
    </citation>
    <scope>NUCLEOTIDE SEQUENCE [LARGE SCALE GENOMIC DNA]</scope>
    <source>
        <strain evidence="4 5">DSM 17723</strain>
    </source>
</reference>
<organism evidence="4 5">
    <name type="scientific">Metabacillus niabensis</name>
    <dbReference type="NCBI Taxonomy" id="324854"/>
    <lineage>
        <taxon>Bacteria</taxon>
        <taxon>Bacillati</taxon>
        <taxon>Bacillota</taxon>
        <taxon>Bacilli</taxon>
        <taxon>Bacillales</taxon>
        <taxon>Bacillaceae</taxon>
        <taxon>Metabacillus</taxon>
    </lineage>
</organism>
<evidence type="ECO:0000259" key="3">
    <source>
        <dbReference type="PROSITE" id="PS51462"/>
    </source>
</evidence>
<dbReference type="EMBL" id="JAUSTZ010000002">
    <property type="protein sequence ID" value="MDQ0224499.1"/>
    <property type="molecule type" value="Genomic_DNA"/>
</dbReference>
<feature type="domain" description="Nudix hydrolase" evidence="3">
    <location>
        <begin position="21"/>
        <end position="160"/>
    </location>
</feature>
<sequence>MNREGPSNKKIEGFYMYRFIDYYHNEVVLSFDDHPFSTDPKHVWVVCRYQNKWLLTKHSDRGYEFPGGKVEENEMALEAAIREVKEETGGIVDTIDYIGQYKVRGKEKMIVKNIYYATIKELITQEDYLETYGPILLEEIPHNVQKNRQFSFIMKDGVLLKSLERIKQRFLTNVSGT</sequence>
<keyword evidence="2 4" id="KW-0378">Hydrolase</keyword>
<comment type="caution">
    <text evidence="4">The sequence shown here is derived from an EMBL/GenBank/DDBJ whole genome shotgun (WGS) entry which is preliminary data.</text>
</comment>
<evidence type="ECO:0000256" key="1">
    <source>
        <dbReference type="ARBA" id="ARBA00005582"/>
    </source>
</evidence>
<evidence type="ECO:0000313" key="4">
    <source>
        <dbReference type="EMBL" id="MDQ0224499.1"/>
    </source>
</evidence>
<dbReference type="CDD" id="cd04665">
    <property type="entry name" value="NUDIX_RppH"/>
    <property type="match status" value="1"/>
</dbReference>
<dbReference type="PROSITE" id="PS51462">
    <property type="entry name" value="NUDIX"/>
    <property type="match status" value="1"/>
</dbReference>
<dbReference type="InterPro" id="IPR000086">
    <property type="entry name" value="NUDIX_hydrolase_dom"/>
</dbReference>
<dbReference type="Proteomes" id="UP001232245">
    <property type="component" value="Unassembled WGS sequence"/>
</dbReference>
<dbReference type="PANTHER" id="PTHR43736">
    <property type="entry name" value="ADP-RIBOSE PYROPHOSPHATASE"/>
    <property type="match status" value="1"/>
</dbReference>